<evidence type="ECO:0008006" key="3">
    <source>
        <dbReference type="Google" id="ProtNLM"/>
    </source>
</evidence>
<comment type="caution">
    <text evidence="1">The sequence shown here is derived from an EMBL/GenBank/DDBJ whole genome shotgun (WGS) entry which is preliminary data.</text>
</comment>
<proteinExistence type="predicted"/>
<dbReference type="SUPFAM" id="SSF52540">
    <property type="entry name" value="P-loop containing nucleoside triphosphate hydrolases"/>
    <property type="match status" value="1"/>
</dbReference>
<evidence type="ECO:0000313" key="1">
    <source>
        <dbReference type="EMBL" id="RAV16010.1"/>
    </source>
</evidence>
<organism evidence="1 2">
    <name type="scientific">Mycobacterium colombiense</name>
    <dbReference type="NCBI Taxonomy" id="339268"/>
    <lineage>
        <taxon>Bacteria</taxon>
        <taxon>Bacillati</taxon>
        <taxon>Actinomycetota</taxon>
        <taxon>Actinomycetes</taxon>
        <taxon>Mycobacteriales</taxon>
        <taxon>Mycobacteriaceae</taxon>
        <taxon>Mycobacterium</taxon>
        <taxon>Mycobacterium avium complex (MAC)</taxon>
    </lineage>
</organism>
<protein>
    <recommendedName>
        <fullName evidence="3">AAA family ATPase</fullName>
    </recommendedName>
</protein>
<dbReference type="Gene3D" id="3.40.50.300">
    <property type="entry name" value="P-loop containing nucleotide triphosphate hydrolases"/>
    <property type="match status" value="1"/>
</dbReference>
<dbReference type="Pfam" id="PF13481">
    <property type="entry name" value="AAA_25"/>
    <property type="match status" value="1"/>
</dbReference>
<dbReference type="Proteomes" id="UP000250915">
    <property type="component" value="Unassembled WGS sequence"/>
</dbReference>
<sequence length="540" mass="58965">MNDKSDWRPVPDSRQLMVWDILPGTRAKQWHLVESAVKDGIELYLGPEPPEVATYNVGALKAWHKERKAKRVNIVAEPNDNLKRKYAVGALNRIADDLSRTTMGTRDDATNTAIWRLGGFVNDGLLNRDEVEQAIIGASNTNGHAGGNKTLSQIVRDVHRGLDKATHHVDWSEVDWHATDNTTPQRAESNDSGEPNAFERVLRLVPAKDIESDIPDWVWEYEGAGRIQRAVLTLFAGRPEAGKSTAARWFAAQWSKGELDGCWKGQPQRIAYIAPEEALDFVVKPGLQVIGANLDNILFPEVEINGEAVALLSGADEQKLSEQLLAAGVTVVIVDPIMATIGAKVDIYRNNELRQAVAPWVRIANRINGTVVGVVHLNKGNGRDVVASVNGSSAFGEVARCVFGFAKDPEAEPERVMSQVKNSCGPGNLSLTYEIAEEWFTADSGRSASMPRFTITGESDTTVGDILAAGDGKRRLSAKMRQLLDLVNSRSETGAAAVVESGIATSSNSASKMLERLYKRGEIDNPTYGFYCPKTTKPVK</sequence>
<reference evidence="1 2" key="1">
    <citation type="submission" date="2018-06" db="EMBL/GenBank/DDBJ databases">
        <title>NTM in soil in Japan.</title>
        <authorList>
            <person name="Ohya K."/>
        </authorList>
    </citation>
    <scope>NUCLEOTIDE SEQUENCE [LARGE SCALE GENOMIC DNA]</scope>
    <source>
        <strain evidence="1 2">GF28</strain>
    </source>
</reference>
<evidence type="ECO:0000313" key="2">
    <source>
        <dbReference type="Proteomes" id="UP000250915"/>
    </source>
</evidence>
<accession>A0A329M7Z0</accession>
<gene>
    <name evidence="1" type="ORF">DQP57_03845</name>
</gene>
<dbReference type="OrthoDB" id="9773982at2"/>
<dbReference type="RefSeq" id="WP_112631721.1">
    <property type="nucleotide sequence ID" value="NZ_QMEV01000004.1"/>
</dbReference>
<name>A0A329M7Z0_9MYCO</name>
<dbReference type="EMBL" id="QMEV01000004">
    <property type="protein sequence ID" value="RAV16010.1"/>
    <property type="molecule type" value="Genomic_DNA"/>
</dbReference>
<dbReference type="AlphaFoldDB" id="A0A329M7Z0"/>
<dbReference type="InterPro" id="IPR027417">
    <property type="entry name" value="P-loop_NTPase"/>
</dbReference>